<dbReference type="KEGG" id="lrs:PX52LOC_03359"/>
<dbReference type="EMBL" id="CP042425">
    <property type="protein sequence ID" value="QEL16406.1"/>
    <property type="molecule type" value="Genomic_DNA"/>
</dbReference>
<name>A0A5C1AEE2_9BACT</name>
<dbReference type="RefSeq" id="WP_149111145.1">
    <property type="nucleotide sequence ID" value="NZ_CP042425.1"/>
</dbReference>
<evidence type="ECO:0000313" key="2">
    <source>
        <dbReference type="Proteomes" id="UP000324974"/>
    </source>
</evidence>
<keyword evidence="2" id="KW-1185">Reference proteome</keyword>
<proteinExistence type="predicted"/>
<accession>A0A5C1AEE2</accession>
<dbReference type="AlphaFoldDB" id="A0A5C1AEE2"/>
<evidence type="ECO:0000313" key="1">
    <source>
        <dbReference type="EMBL" id="QEL16406.1"/>
    </source>
</evidence>
<protein>
    <submittedName>
        <fullName evidence="1">Uncharacterized protein</fullName>
    </submittedName>
</protein>
<organism evidence="1 2">
    <name type="scientific">Limnoglobus roseus</name>
    <dbReference type="NCBI Taxonomy" id="2598579"/>
    <lineage>
        <taxon>Bacteria</taxon>
        <taxon>Pseudomonadati</taxon>
        <taxon>Planctomycetota</taxon>
        <taxon>Planctomycetia</taxon>
        <taxon>Gemmatales</taxon>
        <taxon>Gemmataceae</taxon>
        <taxon>Limnoglobus</taxon>
    </lineage>
</organism>
<sequence length="151" mass="16913">MTNSSAEGERPTLALYWRCDGSDGIVWRLRSIDADGAFYGEIRRDSEDEVLCRFATVSGRLSHAESERMAELVAVIRQPSPPDHPGPHFAALFERSWRTFADARHLYVYHLGDEARSEAARAFVELAGIVERHLSPEYAKIAVPDVTPDAQ</sequence>
<gene>
    <name evidence="1" type="ORF">PX52LOC_03359</name>
</gene>
<reference evidence="2" key="1">
    <citation type="submission" date="2019-08" db="EMBL/GenBank/DDBJ databases">
        <title>Limnoglobus roseus gen. nov., sp. nov., a novel freshwater planctomycete with a giant genome from the family Gemmataceae.</title>
        <authorList>
            <person name="Kulichevskaya I.S."/>
            <person name="Naumoff D.G."/>
            <person name="Miroshnikov K."/>
            <person name="Ivanova A."/>
            <person name="Philippov D.A."/>
            <person name="Hakobyan A."/>
            <person name="Rijpstra I.C."/>
            <person name="Sinninghe Damste J.S."/>
            <person name="Liesack W."/>
            <person name="Dedysh S.N."/>
        </authorList>
    </citation>
    <scope>NUCLEOTIDE SEQUENCE [LARGE SCALE GENOMIC DNA]</scope>
    <source>
        <strain evidence="2">PX52</strain>
    </source>
</reference>
<dbReference type="Proteomes" id="UP000324974">
    <property type="component" value="Chromosome"/>
</dbReference>